<keyword evidence="3" id="KW-1185">Reference proteome</keyword>
<evidence type="ECO:0000256" key="1">
    <source>
        <dbReference type="SAM" id="MobiDB-lite"/>
    </source>
</evidence>
<evidence type="ECO:0000313" key="3">
    <source>
        <dbReference type="Proteomes" id="UP001210925"/>
    </source>
</evidence>
<proteinExistence type="predicted"/>
<organism evidence="2 3">
    <name type="scientific">Boothiomyces macroporosus</name>
    <dbReference type="NCBI Taxonomy" id="261099"/>
    <lineage>
        <taxon>Eukaryota</taxon>
        <taxon>Fungi</taxon>
        <taxon>Fungi incertae sedis</taxon>
        <taxon>Chytridiomycota</taxon>
        <taxon>Chytridiomycota incertae sedis</taxon>
        <taxon>Chytridiomycetes</taxon>
        <taxon>Rhizophydiales</taxon>
        <taxon>Terramycetaceae</taxon>
        <taxon>Boothiomyces</taxon>
    </lineage>
</organism>
<protein>
    <recommendedName>
        <fullName evidence="4">DNA polymerase delta subunit 3</fullName>
    </recommendedName>
</protein>
<feature type="compositionally biased region" description="Acidic residues" evidence="1">
    <location>
        <begin position="187"/>
        <end position="201"/>
    </location>
</feature>
<evidence type="ECO:0000313" key="2">
    <source>
        <dbReference type="EMBL" id="KAJ3260530.1"/>
    </source>
</evidence>
<dbReference type="EMBL" id="JADGKB010000011">
    <property type="protein sequence ID" value="KAJ3260530.1"/>
    <property type="molecule type" value="Genomic_DNA"/>
</dbReference>
<dbReference type="Pfam" id="PF09507">
    <property type="entry name" value="CDC27"/>
    <property type="match status" value="2"/>
</dbReference>
<reference evidence="2" key="1">
    <citation type="submission" date="2020-05" db="EMBL/GenBank/DDBJ databases">
        <title>Phylogenomic resolution of chytrid fungi.</title>
        <authorList>
            <person name="Stajich J.E."/>
            <person name="Amses K."/>
            <person name="Simmons R."/>
            <person name="Seto K."/>
            <person name="Myers J."/>
            <person name="Bonds A."/>
            <person name="Quandt C.A."/>
            <person name="Barry K."/>
            <person name="Liu P."/>
            <person name="Grigoriev I."/>
            <person name="Longcore J.E."/>
            <person name="James T.Y."/>
        </authorList>
    </citation>
    <scope>NUCLEOTIDE SEQUENCE</scope>
    <source>
        <strain evidence="2">PLAUS21</strain>
    </source>
</reference>
<dbReference type="Proteomes" id="UP001210925">
    <property type="component" value="Unassembled WGS sequence"/>
</dbReference>
<feature type="compositionally biased region" description="Basic and acidic residues" evidence="1">
    <location>
        <begin position="206"/>
        <end position="238"/>
    </location>
</feature>
<dbReference type="GO" id="GO:0043625">
    <property type="term" value="C:delta DNA polymerase complex"/>
    <property type="evidence" value="ECO:0007669"/>
    <property type="project" value="InterPro"/>
</dbReference>
<name>A0AAD5UKG7_9FUNG</name>
<dbReference type="InterPro" id="IPR041913">
    <property type="entry name" value="POLD3_sf"/>
</dbReference>
<sequence length="339" mass="39416">MQSLTDLLIDSNPVTFKSLSRTLEIKVNKAREMMMDFHSKNPDILALFLVKEGNKIKLVTKEELDSNEFEIYSLQAKRDQLPLKVKDDQNSFKKCRTRVNNSILVTLEKSRSVPEASVPPPSNIIKKSNSDQHIKNPVKKTTFFSRFKKNASAEKLETKEKPKEKPEGNPVRVVKVNTKPAQKEESQDMDIDEPTDNEQESTDSIQSKESKMEKKQPKVTKAEKEVKEKVEKKERVKSVESNSESQAQQLLIEQMFDDEPDQPKRDPPTEIKRIRKKRKVTRSETFMDGKYMKTRDVEEWESYDDEMEVVAPVEKKITMEKPKKKEKGQMTLTSFFKKK</sequence>
<gene>
    <name evidence="2" type="ORF">HK103_000672</name>
</gene>
<evidence type="ECO:0008006" key="4">
    <source>
        <dbReference type="Google" id="ProtNLM"/>
    </source>
</evidence>
<feature type="compositionally biased region" description="Polar residues" evidence="1">
    <location>
        <begin position="330"/>
        <end position="339"/>
    </location>
</feature>
<feature type="region of interest" description="Disordered" evidence="1">
    <location>
        <begin position="320"/>
        <end position="339"/>
    </location>
</feature>
<feature type="region of interest" description="Disordered" evidence="1">
    <location>
        <begin position="111"/>
        <end position="282"/>
    </location>
</feature>
<comment type="caution">
    <text evidence="2">The sequence shown here is derived from an EMBL/GenBank/DDBJ whole genome shotgun (WGS) entry which is preliminary data.</text>
</comment>
<dbReference type="AlphaFoldDB" id="A0AAD5UKG7"/>
<feature type="compositionally biased region" description="Basic and acidic residues" evidence="1">
    <location>
        <begin position="261"/>
        <end position="272"/>
    </location>
</feature>
<dbReference type="GO" id="GO:0006260">
    <property type="term" value="P:DNA replication"/>
    <property type="evidence" value="ECO:0007669"/>
    <property type="project" value="InterPro"/>
</dbReference>
<accession>A0AAD5UKG7</accession>
<dbReference type="Gene3D" id="3.90.1030.20">
    <property type="entry name" value="DNA polymerase delta, p66 (Cdc27) subunit, wHTH domain"/>
    <property type="match status" value="1"/>
</dbReference>
<dbReference type="InterPro" id="IPR019038">
    <property type="entry name" value="POLD3"/>
</dbReference>
<feature type="compositionally biased region" description="Basic and acidic residues" evidence="1">
    <location>
        <begin position="151"/>
        <end position="167"/>
    </location>
</feature>